<protein>
    <submittedName>
        <fullName evidence="2">Uncharacterized protein</fullName>
    </submittedName>
</protein>
<dbReference type="AlphaFoldDB" id="A0A8H7A6H8"/>
<gene>
    <name evidence="2" type="ORF">GJ744_007518</name>
</gene>
<feature type="compositionally biased region" description="Low complexity" evidence="1">
    <location>
        <begin position="38"/>
        <end position="55"/>
    </location>
</feature>
<evidence type="ECO:0000313" key="3">
    <source>
        <dbReference type="Proteomes" id="UP000606974"/>
    </source>
</evidence>
<dbReference type="Proteomes" id="UP000606974">
    <property type="component" value="Unassembled WGS sequence"/>
</dbReference>
<organism evidence="2 3">
    <name type="scientific">Endocarpon pusillum</name>
    <dbReference type="NCBI Taxonomy" id="364733"/>
    <lineage>
        <taxon>Eukaryota</taxon>
        <taxon>Fungi</taxon>
        <taxon>Dikarya</taxon>
        <taxon>Ascomycota</taxon>
        <taxon>Pezizomycotina</taxon>
        <taxon>Eurotiomycetes</taxon>
        <taxon>Chaetothyriomycetidae</taxon>
        <taxon>Verrucariales</taxon>
        <taxon>Verrucariaceae</taxon>
        <taxon>Endocarpon</taxon>
    </lineage>
</organism>
<evidence type="ECO:0000256" key="1">
    <source>
        <dbReference type="SAM" id="MobiDB-lite"/>
    </source>
</evidence>
<dbReference type="EMBL" id="JAACFV010000377">
    <property type="protein sequence ID" value="KAF7502067.1"/>
    <property type="molecule type" value="Genomic_DNA"/>
</dbReference>
<comment type="caution">
    <text evidence="2">The sequence shown here is derived from an EMBL/GenBank/DDBJ whole genome shotgun (WGS) entry which is preliminary data.</text>
</comment>
<evidence type="ECO:0000313" key="2">
    <source>
        <dbReference type="EMBL" id="KAF7502067.1"/>
    </source>
</evidence>
<accession>A0A8H7A6H8</accession>
<reference evidence="2" key="1">
    <citation type="submission" date="2020-02" db="EMBL/GenBank/DDBJ databases">
        <authorList>
            <person name="Palmer J.M."/>
        </authorList>
    </citation>
    <scope>NUCLEOTIDE SEQUENCE</scope>
    <source>
        <strain evidence="2">EPUS1.4</strain>
        <tissue evidence="2">Thallus</tissue>
    </source>
</reference>
<proteinExistence type="predicted"/>
<name>A0A8H7A6H8_9EURO</name>
<keyword evidence="3" id="KW-1185">Reference proteome</keyword>
<feature type="region of interest" description="Disordered" evidence="1">
    <location>
        <begin position="21"/>
        <end position="55"/>
    </location>
</feature>
<sequence>MTASINIRRVCLTKSYELPRAEVRSSKRKRSQNEGEPQAATGATQKKTTGGTAATIYKEMRDVMKRDDVMT</sequence>